<dbReference type="Gene3D" id="3.30.450.30">
    <property type="entry name" value="Dynein light chain 2a, cytoplasmic"/>
    <property type="match status" value="1"/>
</dbReference>
<dbReference type="VEuPathDB" id="VectorBase:SCAU011123"/>
<evidence type="ECO:0000313" key="3">
    <source>
        <dbReference type="EnsemblMetazoa" id="SCAU011123-PA"/>
    </source>
</evidence>
<evidence type="ECO:0000313" key="4">
    <source>
        <dbReference type="Proteomes" id="UP000095300"/>
    </source>
</evidence>
<comment type="similarity">
    <text evidence="1">Belongs to the GAMAD family.</text>
</comment>
<organism evidence="3 4">
    <name type="scientific">Stomoxys calcitrans</name>
    <name type="common">Stable fly</name>
    <name type="synonym">Conops calcitrans</name>
    <dbReference type="NCBI Taxonomy" id="35570"/>
    <lineage>
        <taxon>Eukaryota</taxon>
        <taxon>Metazoa</taxon>
        <taxon>Ecdysozoa</taxon>
        <taxon>Arthropoda</taxon>
        <taxon>Hexapoda</taxon>
        <taxon>Insecta</taxon>
        <taxon>Pterygota</taxon>
        <taxon>Neoptera</taxon>
        <taxon>Endopterygota</taxon>
        <taxon>Diptera</taxon>
        <taxon>Brachycera</taxon>
        <taxon>Muscomorpha</taxon>
        <taxon>Muscoidea</taxon>
        <taxon>Muscidae</taxon>
        <taxon>Stomoxys</taxon>
    </lineage>
</organism>
<feature type="domain" description="Roadblock/LAMTOR2" evidence="2">
    <location>
        <begin position="25"/>
        <end position="99"/>
    </location>
</feature>
<dbReference type="PANTHER" id="PTHR10779">
    <property type="entry name" value="DYNEIN LIGHT CHAIN ROADBLOCK"/>
    <property type="match status" value="1"/>
</dbReference>
<sequence length="101" mass="10954">MASLDDIIKQNSENTQRIIRHAQGYVIANNTNGTIAATSYDNVISASINKLINGILVGAARSAVRDLDCTNDLAFLRVATQKCEYLVAPEEDFTIVVVQGK</sequence>
<dbReference type="Proteomes" id="UP000095300">
    <property type="component" value="Unassembled WGS sequence"/>
</dbReference>
<dbReference type="KEGG" id="scac:106081236"/>
<proteinExistence type="inferred from homology"/>
<gene>
    <name evidence="3" type="primary">106081236</name>
</gene>
<dbReference type="SUPFAM" id="SSF103196">
    <property type="entry name" value="Roadblock/LC7 domain"/>
    <property type="match status" value="1"/>
</dbReference>
<dbReference type="OrthoDB" id="9985637at2759"/>
<reference evidence="3" key="1">
    <citation type="submission" date="2020-05" db="UniProtKB">
        <authorList>
            <consortium name="EnsemblMetazoa"/>
        </authorList>
    </citation>
    <scope>IDENTIFICATION</scope>
    <source>
        <strain evidence="3">USDA</strain>
    </source>
</reference>
<accession>A0A1I8PU42</accession>
<dbReference type="Pfam" id="PF03259">
    <property type="entry name" value="Robl_LC7"/>
    <property type="match status" value="1"/>
</dbReference>
<dbReference type="EnsemblMetazoa" id="SCAU011123-RA">
    <property type="protein sequence ID" value="SCAU011123-PA"/>
    <property type="gene ID" value="SCAU011123"/>
</dbReference>
<evidence type="ECO:0000256" key="1">
    <source>
        <dbReference type="ARBA" id="ARBA00007191"/>
    </source>
</evidence>
<dbReference type="AlphaFoldDB" id="A0A1I8PU42"/>
<name>A0A1I8PU42_STOCA</name>
<keyword evidence="4" id="KW-1185">Reference proteome</keyword>
<dbReference type="InterPro" id="IPR004942">
    <property type="entry name" value="Roadblock/LAMTOR2_dom"/>
</dbReference>
<evidence type="ECO:0000259" key="2">
    <source>
        <dbReference type="Pfam" id="PF03259"/>
    </source>
</evidence>
<dbReference type="STRING" id="35570.A0A1I8PU42"/>
<protein>
    <recommendedName>
        <fullName evidence="2">Roadblock/LAMTOR2 domain-containing protein</fullName>
    </recommendedName>
</protein>